<reference evidence="9" key="2">
    <citation type="submission" date="2020-09" db="EMBL/GenBank/DDBJ databases">
        <authorList>
            <person name="Sun Q."/>
            <person name="Kim S."/>
        </authorList>
    </citation>
    <scope>NUCLEOTIDE SEQUENCE</scope>
    <source>
        <strain evidence="9">KCTC 22164</strain>
    </source>
</reference>
<proteinExistence type="inferred from homology"/>
<dbReference type="PANTHER" id="PTHR30269:SF37">
    <property type="entry name" value="MEMBRANE TRANSPORTER PROTEIN"/>
    <property type="match status" value="1"/>
</dbReference>
<keyword evidence="6 8" id="KW-1133">Transmembrane helix</keyword>
<dbReference type="InterPro" id="IPR002781">
    <property type="entry name" value="TM_pro_TauE-like"/>
</dbReference>
<evidence type="ECO:0000256" key="8">
    <source>
        <dbReference type="RuleBase" id="RU363041"/>
    </source>
</evidence>
<evidence type="ECO:0000313" key="10">
    <source>
        <dbReference type="Proteomes" id="UP000631300"/>
    </source>
</evidence>
<feature type="transmembrane region" description="Helical" evidence="8">
    <location>
        <begin position="74"/>
        <end position="95"/>
    </location>
</feature>
<feature type="transmembrane region" description="Helical" evidence="8">
    <location>
        <begin position="199"/>
        <end position="216"/>
    </location>
</feature>
<comment type="subcellular location">
    <subcellularLocation>
        <location evidence="1 8">Cell membrane</location>
        <topology evidence="1 8">Multi-pass membrane protein</topology>
    </subcellularLocation>
</comment>
<dbReference type="Proteomes" id="UP000631300">
    <property type="component" value="Unassembled WGS sequence"/>
</dbReference>
<evidence type="ECO:0000256" key="3">
    <source>
        <dbReference type="ARBA" id="ARBA00022448"/>
    </source>
</evidence>
<evidence type="ECO:0000256" key="7">
    <source>
        <dbReference type="ARBA" id="ARBA00023136"/>
    </source>
</evidence>
<feature type="transmembrane region" description="Helical" evidence="8">
    <location>
        <begin position="101"/>
        <end position="120"/>
    </location>
</feature>
<comment type="caution">
    <text evidence="9">The sequence shown here is derived from an EMBL/GenBank/DDBJ whole genome shotgun (WGS) entry which is preliminary data.</text>
</comment>
<reference evidence="9" key="1">
    <citation type="journal article" date="2014" name="Int. J. Syst. Evol. Microbiol.">
        <title>Complete genome sequence of Corynebacterium casei LMG S-19264T (=DSM 44701T), isolated from a smear-ripened cheese.</title>
        <authorList>
            <consortium name="US DOE Joint Genome Institute (JGI-PGF)"/>
            <person name="Walter F."/>
            <person name="Albersmeier A."/>
            <person name="Kalinowski J."/>
            <person name="Ruckert C."/>
        </authorList>
    </citation>
    <scope>NUCLEOTIDE SEQUENCE</scope>
    <source>
        <strain evidence="9">KCTC 22164</strain>
    </source>
</reference>
<dbReference type="GO" id="GO:0005886">
    <property type="term" value="C:plasma membrane"/>
    <property type="evidence" value="ECO:0007669"/>
    <property type="project" value="UniProtKB-SubCell"/>
</dbReference>
<accession>A0A918JGI3</accession>
<evidence type="ECO:0000256" key="5">
    <source>
        <dbReference type="ARBA" id="ARBA00022692"/>
    </source>
</evidence>
<feature type="transmembrane region" description="Helical" evidence="8">
    <location>
        <begin position="31"/>
        <end position="53"/>
    </location>
</feature>
<dbReference type="RefSeq" id="WP_189403847.1">
    <property type="nucleotide sequence ID" value="NZ_BMXP01000002.1"/>
</dbReference>
<dbReference type="Pfam" id="PF01925">
    <property type="entry name" value="TauE"/>
    <property type="match status" value="1"/>
</dbReference>
<feature type="transmembrane region" description="Helical" evidence="8">
    <location>
        <begin position="132"/>
        <end position="157"/>
    </location>
</feature>
<name>A0A918JGI3_9ALTE</name>
<evidence type="ECO:0000256" key="6">
    <source>
        <dbReference type="ARBA" id="ARBA00022989"/>
    </source>
</evidence>
<evidence type="ECO:0000256" key="2">
    <source>
        <dbReference type="ARBA" id="ARBA00009142"/>
    </source>
</evidence>
<keyword evidence="3" id="KW-0813">Transport</keyword>
<sequence length="248" mass="26905">MSAELIITLSLLLSAATIIQSLTGFGFGLFVIASVTLFTAIPVSTTAFLISALSLVNAAELAIRQRQHIHRRMVVWVLALGLPAIGLGFWLLEWLSGQNRQMLMLILGVCIIVCSALLLIKRKGLNRESRGWQFGVAGAIGGILGGLFSTFGPPVIFQCYRQPWTIEQVRATLLAIFSISAIARLAMVPFGTIPDTATLWYTLAAIPLVMLSTRFARYLATFIAASHIRTMAIIMLFASGISLILKAL</sequence>
<keyword evidence="4 8" id="KW-1003">Cell membrane</keyword>
<gene>
    <name evidence="9" type="ORF">GCM10007391_08320</name>
</gene>
<dbReference type="AlphaFoldDB" id="A0A918JGI3"/>
<evidence type="ECO:0000313" key="9">
    <source>
        <dbReference type="EMBL" id="GGW78097.1"/>
    </source>
</evidence>
<protein>
    <recommendedName>
        <fullName evidence="8">Probable membrane transporter protein</fullName>
    </recommendedName>
</protein>
<keyword evidence="10" id="KW-1185">Reference proteome</keyword>
<organism evidence="9 10">
    <name type="scientific">Alteromonas halophila</name>
    <dbReference type="NCBI Taxonomy" id="516698"/>
    <lineage>
        <taxon>Bacteria</taxon>
        <taxon>Pseudomonadati</taxon>
        <taxon>Pseudomonadota</taxon>
        <taxon>Gammaproteobacteria</taxon>
        <taxon>Alteromonadales</taxon>
        <taxon>Alteromonadaceae</taxon>
        <taxon>Alteromonas/Salinimonas group</taxon>
        <taxon>Alteromonas</taxon>
    </lineage>
</organism>
<evidence type="ECO:0000256" key="4">
    <source>
        <dbReference type="ARBA" id="ARBA00022475"/>
    </source>
</evidence>
<evidence type="ECO:0000256" key="1">
    <source>
        <dbReference type="ARBA" id="ARBA00004651"/>
    </source>
</evidence>
<feature type="transmembrane region" description="Helical" evidence="8">
    <location>
        <begin position="169"/>
        <end position="187"/>
    </location>
</feature>
<dbReference type="PANTHER" id="PTHR30269">
    <property type="entry name" value="TRANSMEMBRANE PROTEIN YFCA"/>
    <property type="match status" value="1"/>
</dbReference>
<comment type="similarity">
    <text evidence="2 8">Belongs to the 4-toluene sulfonate uptake permease (TSUP) (TC 2.A.102) family.</text>
</comment>
<feature type="transmembrane region" description="Helical" evidence="8">
    <location>
        <begin position="222"/>
        <end position="245"/>
    </location>
</feature>
<dbReference type="InterPro" id="IPR052017">
    <property type="entry name" value="TSUP"/>
</dbReference>
<keyword evidence="7 8" id="KW-0472">Membrane</keyword>
<keyword evidence="5 8" id="KW-0812">Transmembrane</keyword>
<dbReference type="EMBL" id="BMXP01000002">
    <property type="protein sequence ID" value="GGW78097.1"/>
    <property type="molecule type" value="Genomic_DNA"/>
</dbReference>